<sequence>MRISMTVWRAPLFLSVVTFSGLVLALVLEGPVADIAGVIGLGLPCGVMAWRLCRPLR</sequence>
<keyword evidence="1" id="KW-0472">Membrane</keyword>
<dbReference type="EMBL" id="BAND01000016">
    <property type="protein sequence ID" value="GAJ28249.1"/>
    <property type="molecule type" value="Genomic_DNA"/>
</dbReference>
<dbReference type="Proteomes" id="UP000019760">
    <property type="component" value="Unassembled WGS sequence"/>
</dbReference>
<dbReference type="AlphaFoldDB" id="A0A023D2G2"/>
<gene>
    <name evidence="2" type="ORF">Amme_016_032</name>
</gene>
<keyword evidence="1" id="KW-1133">Transmembrane helix</keyword>
<comment type="caution">
    <text evidence="2">The sequence shown here is derived from an EMBL/GenBank/DDBJ whole genome shotgun (WGS) entry which is preliminary data.</text>
</comment>
<keyword evidence="3" id="KW-1185">Reference proteome</keyword>
<evidence type="ECO:0000313" key="3">
    <source>
        <dbReference type="Proteomes" id="UP000019760"/>
    </source>
</evidence>
<evidence type="ECO:0000313" key="2">
    <source>
        <dbReference type="EMBL" id="GAJ28249.1"/>
    </source>
</evidence>
<keyword evidence="1" id="KW-0812">Transmembrane</keyword>
<reference evidence="2 3" key="2">
    <citation type="journal article" date="2014" name="FEMS Microbiol. Lett.">
        <title>Draft genomic DNA sequence of the facultatively methylotrophic bacterium Acidomonas methanolica type strain MB58.</title>
        <authorList>
            <person name="Higashiura N."/>
            <person name="Hadano H."/>
            <person name="Hirakawa H."/>
            <person name="Matsutani M."/>
            <person name="Takabe S."/>
            <person name="Matsushita K."/>
            <person name="Azuma Y."/>
        </authorList>
    </citation>
    <scope>NUCLEOTIDE SEQUENCE [LARGE SCALE GENOMIC DNA]</scope>
    <source>
        <strain evidence="2 3">MB58</strain>
    </source>
</reference>
<evidence type="ECO:0000256" key="1">
    <source>
        <dbReference type="SAM" id="Phobius"/>
    </source>
</evidence>
<accession>A0A023D2G2</accession>
<reference evidence="3" key="1">
    <citation type="journal article" date="2014" name="FEMS Microbiol. Lett.">
        <title>Draft Genomic DNA Sequence of the Facultatively Methylotrophic Bacterium Acidomonas methanolica type strain MB58.</title>
        <authorList>
            <person name="Higashiura N."/>
            <person name="Hadano H."/>
            <person name="Hirakawa H."/>
            <person name="Matsutani M."/>
            <person name="Takabe S."/>
            <person name="Matsushita K."/>
            <person name="Azuma Y."/>
        </authorList>
    </citation>
    <scope>NUCLEOTIDE SEQUENCE [LARGE SCALE GENOMIC DNA]</scope>
    <source>
        <strain evidence="3">MB58</strain>
    </source>
</reference>
<proteinExistence type="predicted"/>
<name>A0A023D2G2_ACIMT</name>
<organism evidence="2 3">
    <name type="scientific">Acidomonas methanolica NBRC 104435</name>
    <dbReference type="NCBI Taxonomy" id="1231351"/>
    <lineage>
        <taxon>Bacteria</taxon>
        <taxon>Pseudomonadati</taxon>
        <taxon>Pseudomonadota</taxon>
        <taxon>Alphaproteobacteria</taxon>
        <taxon>Acetobacterales</taxon>
        <taxon>Acetobacteraceae</taxon>
        <taxon>Acidomonas</taxon>
    </lineage>
</organism>
<feature type="transmembrane region" description="Helical" evidence="1">
    <location>
        <begin position="35"/>
        <end position="53"/>
    </location>
</feature>
<protein>
    <submittedName>
        <fullName evidence="2">Uncharacterized protein</fullName>
    </submittedName>
</protein>